<dbReference type="EMBL" id="CP063361">
    <property type="protein sequence ID" value="UOD32166.1"/>
    <property type="molecule type" value="Genomic_DNA"/>
</dbReference>
<sequence>MGMLPELPTHFLNIEGLSQIFVEFGVTVLVLESLAAIFRYIYGRCIESWQKARCNHIKFAQMVYRINLKIGKKICREANEISSKMVDVAMLEFHRSLKKFSNGGIVD</sequence>
<organism evidence="2 3">
    <name type="scientific">Massilia violaceinigra</name>
    <dbReference type="NCBI Taxonomy" id="2045208"/>
    <lineage>
        <taxon>Bacteria</taxon>
        <taxon>Pseudomonadati</taxon>
        <taxon>Pseudomonadota</taxon>
        <taxon>Betaproteobacteria</taxon>
        <taxon>Burkholderiales</taxon>
        <taxon>Oxalobacteraceae</taxon>
        <taxon>Telluria group</taxon>
        <taxon>Massilia</taxon>
    </lineage>
</organism>
<evidence type="ECO:0000313" key="2">
    <source>
        <dbReference type="EMBL" id="UOD32166.1"/>
    </source>
</evidence>
<evidence type="ECO:0000256" key="1">
    <source>
        <dbReference type="SAM" id="Phobius"/>
    </source>
</evidence>
<keyword evidence="1" id="KW-0812">Transmembrane</keyword>
<keyword evidence="1" id="KW-0472">Membrane</keyword>
<protein>
    <submittedName>
        <fullName evidence="2">Uncharacterized protein</fullName>
    </submittedName>
</protein>
<keyword evidence="3" id="KW-1185">Reference proteome</keyword>
<dbReference type="Proteomes" id="UP000831532">
    <property type="component" value="Chromosome"/>
</dbReference>
<reference evidence="2 3" key="1">
    <citation type="submission" date="2020-10" db="EMBL/GenBank/DDBJ databases">
        <title>Genome analysis of Massilia species.</title>
        <authorList>
            <person name="Jung D.-H."/>
        </authorList>
    </citation>
    <scope>NUCLEOTIDE SEQUENCE [LARGE SCALE GENOMIC DNA]</scope>
    <source>
        <strain evidence="3">sipir</strain>
    </source>
</reference>
<keyword evidence="1" id="KW-1133">Transmembrane helix</keyword>
<dbReference type="RefSeq" id="WP_243493238.1">
    <property type="nucleotide sequence ID" value="NZ_CP063361.1"/>
</dbReference>
<name>A0ABY4ABJ9_9BURK</name>
<proteinExistence type="predicted"/>
<gene>
    <name evidence="2" type="ORF">INH39_11135</name>
</gene>
<feature type="transmembrane region" description="Helical" evidence="1">
    <location>
        <begin position="20"/>
        <end position="42"/>
    </location>
</feature>
<evidence type="ECO:0000313" key="3">
    <source>
        <dbReference type="Proteomes" id="UP000831532"/>
    </source>
</evidence>
<accession>A0ABY4ABJ9</accession>